<protein>
    <submittedName>
        <fullName evidence="4">DUF4974 domain-containing protein</fullName>
    </submittedName>
</protein>
<feature type="domain" description="Protein FecR C-terminal" evidence="3">
    <location>
        <begin position="326"/>
        <end position="389"/>
    </location>
</feature>
<dbReference type="Gene3D" id="3.55.50.30">
    <property type="match status" value="1"/>
</dbReference>
<dbReference type="AlphaFoldDB" id="A0A4Q1D3U5"/>
<reference evidence="4 5" key="1">
    <citation type="submission" date="2019-01" db="EMBL/GenBank/DDBJ databases">
        <title>Filimonas sp. strain TTM-71.</title>
        <authorList>
            <person name="Chen W.-M."/>
        </authorList>
    </citation>
    <scope>NUCLEOTIDE SEQUENCE [LARGE SCALE GENOMIC DNA]</scope>
    <source>
        <strain evidence="4 5">TTM-71</strain>
    </source>
</reference>
<evidence type="ECO:0000259" key="3">
    <source>
        <dbReference type="Pfam" id="PF16344"/>
    </source>
</evidence>
<proteinExistence type="predicted"/>
<feature type="transmembrane region" description="Helical" evidence="1">
    <location>
        <begin position="87"/>
        <end position="106"/>
    </location>
</feature>
<dbReference type="EMBL" id="SDHZ01000002">
    <property type="protein sequence ID" value="RXK83112.1"/>
    <property type="molecule type" value="Genomic_DNA"/>
</dbReference>
<keyword evidence="1" id="KW-0812">Transmembrane</keyword>
<dbReference type="RefSeq" id="WP_129004095.1">
    <property type="nucleotide sequence ID" value="NZ_SDHZ01000002.1"/>
</dbReference>
<feature type="domain" description="FecR protein" evidence="2">
    <location>
        <begin position="187"/>
        <end position="283"/>
    </location>
</feature>
<dbReference type="OrthoDB" id="649653at2"/>
<evidence type="ECO:0000313" key="5">
    <source>
        <dbReference type="Proteomes" id="UP000290545"/>
    </source>
</evidence>
<keyword evidence="5" id="KW-1185">Reference proteome</keyword>
<dbReference type="Proteomes" id="UP000290545">
    <property type="component" value="Unassembled WGS sequence"/>
</dbReference>
<dbReference type="InterPro" id="IPR032508">
    <property type="entry name" value="FecR_C"/>
</dbReference>
<dbReference type="Pfam" id="PF16344">
    <property type="entry name" value="FecR_C"/>
    <property type="match status" value="1"/>
</dbReference>
<evidence type="ECO:0000313" key="4">
    <source>
        <dbReference type="EMBL" id="RXK83112.1"/>
    </source>
</evidence>
<sequence length="396" mass="43388">MSHSDPQIFALLLRRYLNGTLSVEETRQFLALLPEAEQTAALEHSLQETLGNAAYRGLSDPGRGEIVFAGIMRAAAQARIRRIRRTWYATVAAAVLLLAVAGIYQLNTKQANKGLTGVASLRHDLHPGSDRATLTLADGSAVLLDEKGNMLIDDRAGAASIRQQNGQLSYQEAAAKDAAANVITYNTLTTPRGGKYRVQLPDGTTVWLNAASSLRYPTAFHGAQRMVELSGEAYFEVAANGRMPFIVSVNKESAVEVLGTSFNINAYHDEPGQTTTLLSGTVRVKAAAANSLLQPGQQAQVVTGKPIQVLQHVNTRQVIAWKNGIFDFQDRKLADVMRQLSRWYDIEVVYEKDIPDIEFFGEMGTNLNLSQALKMLEKTGVKFRMDGQRKLVVMPS</sequence>
<organism evidence="4 5">
    <name type="scientific">Filimonas effusa</name>
    <dbReference type="NCBI Taxonomy" id="2508721"/>
    <lineage>
        <taxon>Bacteria</taxon>
        <taxon>Pseudomonadati</taxon>
        <taxon>Bacteroidota</taxon>
        <taxon>Chitinophagia</taxon>
        <taxon>Chitinophagales</taxon>
        <taxon>Chitinophagaceae</taxon>
        <taxon>Filimonas</taxon>
    </lineage>
</organism>
<keyword evidence="1" id="KW-1133">Transmembrane helix</keyword>
<keyword evidence="1" id="KW-0472">Membrane</keyword>
<evidence type="ECO:0000256" key="1">
    <source>
        <dbReference type="SAM" id="Phobius"/>
    </source>
</evidence>
<dbReference type="Pfam" id="PF04773">
    <property type="entry name" value="FecR"/>
    <property type="match status" value="1"/>
</dbReference>
<accession>A0A4Q1D3U5</accession>
<dbReference type="Gene3D" id="2.60.120.1440">
    <property type="match status" value="1"/>
</dbReference>
<gene>
    <name evidence="4" type="ORF">ESB13_13395</name>
</gene>
<dbReference type="InterPro" id="IPR012373">
    <property type="entry name" value="Ferrdict_sens_TM"/>
</dbReference>
<dbReference type="PANTHER" id="PTHR30273:SF2">
    <property type="entry name" value="PROTEIN FECR"/>
    <property type="match status" value="1"/>
</dbReference>
<name>A0A4Q1D3U5_9BACT</name>
<dbReference type="InterPro" id="IPR006860">
    <property type="entry name" value="FecR"/>
</dbReference>
<dbReference type="PANTHER" id="PTHR30273">
    <property type="entry name" value="PERIPLASMIC SIGNAL SENSOR AND SIGMA FACTOR ACTIVATOR FECR-RELATED"/>
    <property type="match status" value="1"/>
</dbReference>
<evidence type="ECO:0000259" key="2">
    <source>
        <dbReference type="Pfam" id="PF04773"/>
    </source>
</evidence>
<comment type="caution">
    <text evidence="4">The sequence shown here is derived from an EMBL/GenBank/DDBJ whole genome shotgun (WGS) entry which is preliminary data.</text>
</comment>
<dbReference type="GO" id="GO:0016989">
    <property type="term" value="F:sigma factor antagonist activity"/>
    <property type="evidence" value="ECO:0007669"/>
    <property type="project" value="TreeGrafter"/>
</dbReference>